<dbReference type="SMART" id="SM00369">
    <property type="entry name" value="LRR_TYP"/>
    <property type="match status" value="6"/>
</dbReference>
<dbReference type="SUPFAM" id="SSF52047">
    <property type="entry name" value="RNI-like"/>
    <property type="match status" value="1"/>
</dbReference>
<dbReference type="Gene3D" id="3.80.10.10">
    <property type="entry name" value="Ribonuclease Inhibitor"/>
    <property type="match status" value="3"/>
</dbReference>
<dbReference type="RefSeq" id="WP_090496448.1">
    <property type="nucleotide sequence ID" value="NZ_FNCH01000001.1"/>
</dbReference>
<protein>
    <submittedName>
        <fullName evidence="4">Leucine-rich repeat (LRR) protein</fullName>
    </submittedName>
</protein>
<gene>
    <name evidence="4" type="ORF">SAMN05421827_101511</name>
</gene>
<reference evidence="5" key="1">
    <citation type="submission" date="2016-10" db="EMBL/GenBank/DDBJ databases">
        <authorList>
            <person name="Varghese N."/>
            <person name="Submissions S."/>
        </authorList>
    </citation>
    <scope>NUCLEOTIDE SEQUENCE [LARGE SCALE GENOMIC DNA]</scope>
    <source>
        <strain evidence="5">DSM 17933</strain>
    </source>
</reference>
<dbReference type="OrthoDB" id="813032at2"/>
<evidence type="ECO:0000256" key="1">
    <source>
        <dbReference type="ARBA" id="ARBA00022614"/>
    </source>
</evidence>
<dbReference type="SUPFAM" id="SSF52058">
    <property type="entry name" value="L domain-like"/>
    <property type="match status" value="1"/>
</dbReference>
<dbReference type="Pfam" id="PF23598">
    <property type="entry name" value="LRR_14"/>
    <property type="match status" value="2"/>
</dbReference>
<proteinExistence type="predicted"/>
<dbReference type="InterPro" id="IPR055414">
    <property type="entry name" value="LRR_R13L4/SHOC2-like"/>
</dbReference>
<dbReference type="EMBL" id="FNCH01000001">
    <property type="protein sequence ID" value="SDF77777.1"/>
    <property type="molecule type" value="Genomic_DNA"/>
</dbReference>
<dbReference type="Proteomes" id="UP000199643">
    <property type="component" value="Unassembled WGS sequence"/>
</dbReference>
<accession>A0A1G7NV46</accession>
<keyword evidence="1" id="KW-0433">Leucine-rich repeat</keyword>
<evidence type="ECO:0000259" key="3">
    <source>
        <dbReference type="Pfam" id="PF23598"/>
    </source>
</evidence>
<evidence type="ECO:0000256" key="2">
    <source>
        <dbReference type="ARBA" id="ARBA00022737"/>
    </source>
</evidence>
<organism evidence="4 5">
    <name type="scientific">Pedobacter terrae</name>
    <dbReference type="NCBI Taxonomy" id="405671"/>
    <lineage>
        <taxon>Bacteria</taxon>
        <taxon>Pseudomonadati</taxon>
        <taxon>Bacteroidota</taxon>
        <taxon>Sphingobacteriia</taxon>
        <taxon>Sphingobacteriales</taxon>
        <taxon>Sphingobacteriaceae</taxon>
        <taxon>Pedobacter</taxon>
    </lineage>
</organism>
<keyword evidence="5" id="KW-1185">Reference proteome</keyword>
<dbReference type="InterPro" id="IPR003591">
    <property type="entry name" value="Leu-rich_rpt_typical-subtyp"/>
</dbReference>
<evidence type="ECO:0000313" key="4">
    <source>
        <dbReference type="EMBL" id="SDF77777.1"/>
    </source>
</evidence>
<dbReference type="InterPro" id="IPR032675">
    <property type="entry name" value="LRR_dom_sf"/>
</dbReference>
<feature type="domain" description="Disease resistance R13L4/SHOC-2-like LRR" evidence="3">
    <location>
        <begin position="415"/>
        <end position="508"/>
    </location>
</feature>
<dbReference type="PANTHER" id="PTHR45752:SF195">
    <property type="entry name" value="LEUCINE-RICH REPEAT (LRR) FAMILY PROTEIN-RELATED"/>
    <property type="match status" value="1"/>
</dbReference>
<evidence type="ECO:0000313" key="5">
    <source>
        <dbReference type="Proteomes" id="UP000199643"/>
    </source>
</evidence>
<name>A0A1G7NV46_9SPHI</name>
<dbReference type="PANTHER" id="PTHR45752">
    <property type="entry name" value="LEUCINE-RICH REPEAT-CONTAINING"/>
    <property type="match status" value="1"/>
</dbReference>
<keyword evidence="2" id="KW-0677">Repeat</keyword>
<dbReference type="PROSITE" id="PS51257">
    <property type="entry name" value="PROKAR_LIPOPROTEIN"/>
    <property type="match status" value="1"/>
</dbReference>
<feature type="domain" description="Disease resistance R13L4/SHOC-2-like LRR" evidence="3">
    <location>
        <begin position="516"/>
        <end position="601"/>
    </location>
</feature>
<dbReference type="STRING" id="405671.SAMN05421827_101511"/>
<dbReference type="AlphaFoldDB" id="A0A1G7NV46"/>
<dbReference type="InterPro" id="IPR050715">
    <property type="entry name" value="LRR-SigEffector_domain"/>
</dbReference>
<sequence length="653" mass="72487">MKLKFQQLVFVIFLVILQSCSKEEQVMVLQDKYVPEVRPSEVALEDFSVSLNARVLQSGERGEWKVISGLVVANFVVIEQKNSPFSKFKGIPGEQYVLEWKHWAKDGTESVLQTKVKIPEPAIEIKDETSSKFQTIRTLSVNPKYRGTWSFEGSYGYLISRSFDGLAEPANKKPSIEIHAFANTHYTATYTYIYAGKTFKYQTGFKTGNYTQDEGLFELQLSRGDGRVIEDNQGNVLELYLQASGIAWIFEQPNVYPALTSFTKLRKLTLGGSSLAEIPKIFGEYYRDLEDLSMDGMGQSTVFPENFGNLAKLKTLIFSPRNTASPYNEIILPKSFANLKALETFSVLHAGYVNFNGTLGSLSSLKTLKTIINALTEDIGELKALQHVELVCRSSAFPQRLAECTALTFLRLNFDDSASGDVVLASRIGNLKKLETFEITSNKLRSLPDSFAGLTVLKTLSINGTGLQSLPENFGNLPNLERLTLHGSFTKLPNSFGNLSKLNNLMLGGKAESLPESFGNLLQLSYFNAQSSSLKTLPNSIGNLKNLKEIDLSYSKLETLPETFAELDGLKTLNLAVTQLKTFPKAIIPLTAITEINLNSTNVGLIPDDIVHMKFGVILRLSGIPNLTLDHLKYVISIAKGKIFYTSFGYFVS</sequence>